<name>A0AAV3XHL3_9CYAN</name>
<sequence length="74" mass="8386">MWLVIISCSGDAWKRHGVEFKAMAEKYAGTCTSSKKMPDGQRLMEYKIEEVGDAEAFQDECLNLEGFTARFESL</sequence>
<protein>
    <submittedName>
        <fullName evidence="1">Uncharacterized protein</fullName>
    </submittedName>
</protein>
<keyword evidence="2" id="KW-1185">Reference proteome</keyword>
<gene>
    <name evidence="1" type="ORF">MiSe_57630</name>
</gene>
<accession>A0AAV3XHL3</accession>
<dbReference type="EMBL" id="BLAY01000104">
    <property type="protein sequence ID" value="GET40951.1"/>
    <property type="molecule type" value="Genomic_DNA"/>
</dbReference>
<evidence type="ECO:0000313" key="1">
    <source>
        <dbReference type="EMBL" id="GET40951.1"/>
    </source>
</evidence>
<comment type="caution">
    <text evidence="1">The sequence shown here is derived from an EMBL/GenBank/DDBJ whole genome shotgun (WGS) entry which is preliminary data.</text>
</comment>
<reference evidence="1" key="1">
    <citation type="submission" date="2019-10" db="EMBL/GenBank/DDBJ databases">
        <title>Draft genome sequece of Microseira wollei NIES-4236.</title>
        <authorList>
            <person name="Yamaguchi H."/>
            <person name="Suzuki S."/>
            <person name="Kawachi M."/>
        </authorList>
    </citation>
    <scope>NUCLEOTIDE SEQUENCE</scope>
    <source>
        <strain evidence="1">NIES-4236</strain>
    </source>
</reference>
<organism evidence="1 2">
    <name type="scientific">Microseira wollei NIES-4236</name>
    <dbReference type="NCBI Taxonomy" id="2530354"/>
    <lineage>
        <taxon>Bacteria</taxon>
        <taxon>Bacillati</taxon>
        <taxon>Cyanobacteriota</taxon>
        <taxon>Cyanophyceae</taxon>
        <taxon>Oscillatoriophycideae</taxon>
        <taxon>Aerosakkonematales</taxon>
        <taxon>Aerosakkonemataceae</taxon>
        <taxon>Microseira</taxon>
    </lineage>
</organism>
<dbReference type="RefSeq" id="WP_226587177.1">
    <property type="nucleotide sequence ID" value="NZ_BLAY01000104.1"/>
</dbReference>
<proteinExistence type="predicted"/>
<evidence type="ECO:0000313" key="2">
    <source>
        <dbReference type="Proteomes" id="UP001050975"/>
    </source>
</evidence>
<dbReference type="Proteomes" id="UP001050975">
    <property type="component" value="Unassembled WGS sequence"/>
</dbReference>
<dbReference type="AlphaFoldDB" id="A0AAV3XHL3"/>